<reference evidence="2 3" key="1">
    <citation type="journal article" date="2021" name="bioRxiv">
        <title>Chromosome-scale and haplotype-resolved genome assembly of a tetraploid potato cultivar.</title>
        <authorList>
            <person name="Sun H."/>
            <person name="Jiao W.-B."/>
            <person name="Krause K."/>
            <person name="Campoy J.A."/>
            <person name="Goel M."/>
            <person name="Folz-Donahue K."/>
            <person name="Kukat C."/>
            <person name="Huettel B."/>
            <person name="Schneeberger K."/>
        </authorList>
    </citation>
    <scope>NUCLEOTIDE SEQUENCE [LARGE SCALE GENOMIC DNA]</scope>
    <source>
        <strain evidence="2">SolTubOtavaFocal</strain>
        <tissue evidence="2">Leaves</tissue>
    </source>
</reference>
<evidence type="ECO:0000313" key="2">
    <source>
        <dbReference type="EMBL" id="KAH0768995.1"/>
    </source>
</evidence>
<comment type="caution">
    <text evidence="2">The sequence shown here is derived from an EMBL/GenBank/DDBJ whole genome shotgun (WGS) entry which is preliminary data.</text>
</comment>
<gene>
    <name evidence="2" type="ORF">KY290_012976</name>
</gene>
<keyword evidence="3" id="KW-1185">Reference proteome</keyword>
<evidence type="ECO:0000256" key="1">
    <source>
        <dbReference type="SAM" id="MobiDB-lite"/>
    </source>
</evidence>
<dbReference type="Proteomes" id="UP000826656">
    <property type="component" value="Unassembled WGS sequence"/>
</dbReference>
<name>A0ABQ7VL36_SOLTU</name>
<dbReference type="EMBL" id="JAIVGD010000011">
    <property type="protein sequence ID" value="KAH0768995.1"/>
    <property type="molecule type" value="Genomic_DNA"/>
</dbReference>
<evidence type="ECO:0000313" key="3">
    <source>
        <dbReference type="Proteomes" id="UP000826656"/>
    </source>
</evidence>
<feature type="compositionally biased region" description="Basic and acidic residues" evidence="1">
    <location>
        <begin position="125"/>
        <end position="149"/>
    </location>
</feature>
<feature type="region of interest" description="Disordered" evidence="1">
    <location>
        <begin position="123"/>
        <end position="149"/>
    </location>
</feature>
<protein>
    <submittedName>
        <fullName evidence="2">Uncharacterized protein</fullName>
    </submittedName>
</protein>
<sequence>MFGAGVFAKSRGEACATSKEVALISSVSGSGTSLEHRVNCHLALKDYLVTLGEKLMSLSKPSKRKSKAATKQKLTRYVEESFLPFMETMDNFFPPTFDLALVVMCKKARDKWYQSVGLSITSKSQRNEEVGQEREQEIQKDSAKKCAKS</sequence>
<proteinExistence type="predicted"/>
<accession>A0ABQ7VL36</accession>
<organism evidence="2 3">
    <name type="scientific">Solanum tuberosum</name>
    <name type="common">Potato</name>
    <dbReference type="NCBI Taxonomy" id="4113"/>
    <lineage>
        <taxon>Eukaryota</taxon>
        <taxon>Viridiplantae</taxon>
        <taxon>Streptophyta</taxon>
        <taxon>Embryophyta</taxon>
        <taxon>Tracheophyta</taxon>
        <taxon>Spermatophyta</taxon>
        <taxon>Magnoliopsida</taxon>
        <taxon>eudicotyledons</taxon>
        <taxon>Gunneridae</taxon>
        <taxon>Pentapetalae</taxon>
        <taxon>asterids</taxon>
        <taxon>lamiids</taxon>
        <taxon>Solanales</taxon>
        <taxon>Solanaceae</taxon>
        <taxon>Solanoideae</taxon>
        <taxon>Solaneae</taxon>
        <taxon>Solanum</taxon>
    </lineage>
</organism>